<dbReference type="SUPFAM" id="SSF46689">
    <property type="entry name" value="Homeodomain-like"/>
    <property type="match status" value="1"/>
</dbReference>
<evidence type="ECO:0008006" key="3">
    <source>
        <dbReference type="Google" id="ProtNLM"/>
    </source>
</evidence>
<sequence>MKQLLHNGLMNAMTGRRARDPRTHAVDVCLAAAEDAGSLALGLRDYERITGISARMLVHHFGNKAGLEAALLERIEARLLDHVVMQQAESASPYDIAKGFAEPDFASLRVLLRLLLGRALSGDQAAAKVLRGERERWRAALLATCGSTRIAEEALFTLVGGAVDAMLGEGAAPE</sequence>
<dbReference type="EMBL" id="JANDBD010000009">
    <property type="protein sequence ID" value="MCP9274973.1"/>
    <property type="molecule type" value="Genomic_DNA"/>
</dbReference>
<name>A0ABT1M723_9MYCO</name>
<keyword evidence="2" id="KW-1185">Reference proteome</keyword>
<dbReference type="InterPro" id="IPR009057">
    <property type="entry name" value="Homeodomain-like_sf"/>
</dbReference>
<dbReference type="Proteomes" id="UP001651690">
    <property type="component" value="Unassembled WGS sequence"/>
</dbReference>
<evidence type="ECO:0000313" key="2">
    <source>
        <dbReference type="Proteomes" id="UP001651690"/>
    </source>
</evidence>
<evidence type="ECO:0000313" key="1">
    <source>
        <dbReference type="EMBL" id="MCP9274973.1"/>
    </source>
</evidence>
<dbReference type="Gene3D" id="1.10.357.10">
    <property type="entry name" value="Tetracycline Repressor, domain 2"/>
    <property type="match status" value="1"/>
</dbReference>
<comment type="caution">
    <text evidence="1">The sequence shown here is derived from an EMBL/GenBank/DDBJ whole genome shotgun (WGS) entry which is preliminary data.</text>
</comment>
<protein>
    <recommendedName>
        <fullName evidence="3">TetR family transcriptional regulator</fullName>
    </recommendedName>
</protein>
<accession>A0ABT1M723</accession>
<organism evidence="1 2">
    <name type="scientific">Mycolicibacterium arenosum</name>
    <dbReference type="NCBI Taxonomy" id="2952157"/>
    <lineage>
        <taxon>Bacteria</taxon>
        <taxon>Bacillati</taxon>
        <taxon>Actinomycetota</taxon>
        <taxon>Actinomycetes</taxon>
        <taxon>Mycobacteriales</taxon>
        <taxon>Mycobacteriaceae</taxon>
        <taxon>Mycolicibacterium</taxon>
    </lineage>
</organism>
<gene>
    <name evidence="1" type="ORF">NM203_22540</name>
</gene>
<reference evidence="1 2" key="1">
    <citation type="submission" date="2022-06" db="EMBL/GenBank/DDBJ databases">
        <title>Mycolicibacterium sp. CAU 1645 isolated from seawater.</title>
        <authorList>
            <person name="Kim W."/>
        </authorList>
    </citation>
    <scope>NUCLEOTIDE SEQUENCE [LARGE SCALE GENOMIC DNA]</scope>
    <source>
        <strain evidence="1 2">CAU 1645</strain>
    </source>
</reference>
<dbReference type="RefSeq" id="WP_255062679.1">
    <property type="nucleotide sequence ID" value="NZ_JANDBD010000009.1"/>
</dbReference>
<proteinExistence type="predicted"/>